<dbReference type="Proteomes" id="UP001432322">
    <property type="component" value="Unassembled WGS sequence"/>
</dbReference>
<dbReference type="InterPro" id="IPR053286">
    <property type="entry name" value="Nematode_rcpt-like_srab"/>
</dbReference>
<dbReference type="PANTHER" id="PTHR46561">
    <property type="entry name" value="SERPENTINE RECEPTOR, CLASS AB (CLASS A-LIKE)-RELATED"/>
    <property type="match status" value="1"/>
</dbReference>
<protein>
    <recommendedName>
        <fullName evidence="4">G protein-coupled receptor</fullName>
    </recommendedName>
</protein>
<evidence type="ECO:0000313" key="3">
    <source>
        <dbReference type="Proteomes" id="UP001432322"/>
    </source>
</evidence>
<evidence type="ECO:0008006" key="4">
    <source>
        <dbReference type="Google" id="ProtNLM"/>
    </source>
</evidence>
<accession>A0AAV5WGS9</accession>
<feature type="transmembrane region" description="Helical" evidence="1">
    <location>
        <begin position="116"/>
        <end position="136"/>
    </location>
</feature>
<keyword evidence="3" id="KW-1185">Reference proteome</keyword>
<feature type="transmembrane region" description="Helical" evidence="1">
    <location>
        <begin position="16"/>
        <end position="38"/>
    </location>
</feature>
<dbReference type="AlphaFoldDB" id="A0AAV5WGS9"/>
<evidence type="ECO:0000256" key="1">
    <source>
        <dbReference type="SAM" id="Phobius"/>
    </source>
</evidence>
<proteinExistence type="predicted"/>
<name>A0AAV5WGS9_9BILA</name>
<reference evidence="2" key="1">
    <citation type="submission" date="2023-10" db="EMBL/GenBank/DDBJ databases">
        <title>Genome assembly of Pristionchus species.</title>
        <authorList>
            <person name="Yoshida K."/>
            <person name="Sommer R.J."/>
        </authorList>
    </citation>
    <scope>NUCLEOTIDE SEQUENCE</scope>
    <source>
        <strain evidence="2">RS5133</strain>
    </source>
</reference>
<feature type="transmembrane region" description="Helical" evidence="1">
    <location>
        <begin position="59"/>
        <end position="77"/>
    </location>
</feature>
<evidence type="ECO:0000313" key="2">
    <source>
        <dbReference type="EMBL" id="GMT30096.1"/>
    </source>
</evidence>
<comment type="caution">
    <text evidence="2">The sequence shown here is derived from an EMBL/GenBank/DDBJ whole genome shotgun (WGS) entry which is preliminary data.</text>
</comment>
<keyword evidence="1" id="KW-1133">Transmembrane helix</keyword>
<keyword evidence="1" id="KW-0812">Transmembrane</keyword>
<sequence length="138" mass="15596">MNESQCEIIAELSQNVAYNAIVLAKFLLCVVGGVAVLAQWKKLGTRFLVHENSQIFLRFLYATNLCVALCFSTIYLWEFVSGLGFASYFSAHHILVLMSCERLYSSLYPAQFEKHSQRILAVFLALTTIIQCYQIAAK</sequence>
<dbReference type="EMBL" id="BTSY01000005">
    <property type="protein sequence ID" value="GMT30096.1"/>
    <property type="molecule type" value="Genomic_DNA"/>
</dbReference>
<dbReference type="PANTHER" id="PTHR46561:SF11">
    <property type="entry name" value="SERPENTINE RECEPTOR CLASS ALPHA_BETA-14"/>
    <property type="match status" value="1"/>
</dbReference>
<keyword evidence="1" id="KW-0472">Membrane</keyword>
<organism evidence="2 3">
    <name type="scientific">Pristionchus fissidentatus</name>
    <dbReference type="NCBI Taxonomy" id="1538716"/>
    <lineage>
        <taxon>Eukaryota</taxon>
        <taxon>Metazoa</taxon>
        <taxon>Ecdysozoa</taxon>
        <taxon>Nematoda</taxon>
        <taxon>Chromadorea</taxon>
        <taxon>Rhabditida</taxon>
        <taxon>Rhabditina</taxon>
        <taxon>Diplogasteromorpha</taxon>
        <taxon>Diplogasteroidea</taxon>
        <taxon>Neodiplogasteridae</taxon>
        <taxon>Pristionchus</taxon>
    </lineage>
</organism>
<gene>
    <name evidence="2" type="ORF">PFISCL1PPCAC_21393</name>
</gene>